<organism evidence="1 2">
    <name type="scientific">Mycolicibacterium vanbaalenii</name>
    <name type="common">Mycobacterium vanbaalenii</name>
    <dbReference type="NCBI Taxonomy" id="110539"/>
    <lineage>
        <taxon>Bacteria</taxon>
        <taxon>Bacillati</taxon>
        <taxon>Actinomycetota</taxon>
        <taxon>Actinomycetes</taxon>
        <taxon>Mycobacteriales</taxon>
        <taxon>Mycobacteriaceae</taxon>
        <taxon>Mycolicibacterium</taxon>
    </lineage>
</organism>
<gene>
    <name evidence="1" type="ORF">AELLOGFF_05651</name>
</gene>
<sequence>MMIRWYDDPWDDTFWRRCECAASIQTAVCPVKSMDVVYDVVV</sequence>
<evidence type="ECO:0000313" key="1">
    <source>
        <dbReference type="EMBL" id="CAA0130017.1"/>
    </source>
</evidence>
<accession>A0A5S9R6D7</accession>
<keyword evidence="2" id="KW-1185">Reference proteome</keyword>
<dbReference type="RefSeq" id="WP_272952247.1">
    <property type="nucleotide sequence ID" value="NZ_CACSIP010000037.1"/>
</dbReference>
<dbReference type="Proteomes" id="UP000430146">
    <property type="component" value="Unassembled WGS sequence"/>
</dbReference>
<evidence type="ECO:0000313" key="2">
    <source>
        <dbReference type="Proteomes" id="UP000430146"/>
    </source>
</evidence>
<name>A0A5S9R6D7_MYCVN</name>
<proteinExistence type="predicted"/>
<dbReference type="AlphaFoldDB" id="A0A5S9R6D7"/>
<dbReference type="EMBL" id="CACSIP010000037">
    <property type="protein sequence ID" value="CAA0130017.1"/>
    <property type="molecule type" value="Genomic_DNA"/>
</dbReference>
<reference evidence="1 2" key="1">
    <citation type="submission" date="2019-11" db="EMBL/GenBank/DDBJ databases">
        <authorList>
            <person name="Holert J."/>
        </authorList>
    </citation>
    <scope>NUCLEOTIDE SEQUENCE [LARGE SCALE GENOMIC DNA]</scope>
    <source>
        <strain evidence="1">BC8_1</strain>
    </source>
</reference>
<protein>
    <submittedName>
        <fullName evidence="1">Uncharacterized protein</fullName>
    </submittedName>
</protein>